<accession>A0A2I0KQY1</accession>
<organism evidence="2 3">
    <name type="scientific">Punica granatum</name>
    <name type="common">Pomegranate</name>
    <dbReference type="NCBI Taxonomy" id="22663"/>
    <lineage>
        <taxon>Eukaryota</taxon>
        <taxon>Viridiplantae</taxon>
        <taxon>Streptophyta</taxon>
        <taxon>Embryophyta</taxon>
        <taxon>Tracheophyta</taxon>
        <taxon>Spermatophyta</taxon>
        <taxon>Magnoliopsida</taxon>
        <taxon>eudicotyledons</taxon>
        <taxon>Gunneridae</taxon>
        <taxon>Pentapetalae</taxon>
        <taxon>rosids</taxon>
        <taxon>malvids</taxon>
        <taxon>Myrtales</taxon>
        <taxon>Lythraceae</taxon>
        <taxon>Punica</taxon>
    </lineage>
</organism>
<keyword evidence="3" id="KW-1185">Reference proteome</keyword>
<name>A0A2I0KQY1_PUNGR</name>
<evidence type="ECO:0000256" key="1">
    <source>
        <dbReference type="SAM" id="MobiDB-lite"/>
    </source>
</evidence>
<feature type="region of interest" description="Disordered" evidence="1">
    <location>
        <begin position="118"/>
        <end position="144"/>
    </location>
</feature>
<reference evidence="2 3" key="1">
    <citation type="submission" date="2017-11" db="EMBL/GenBank/DDBJ databases">
        <title>De-novo sequencing of pomegranate (Punica granatum L.) genome.</title>
        <authorList>
            <person name="Akparov Z."/>
            <person name="Amiraslanov A."/>
            <person name="Hajiyeva S."/>
            <person name="Abbasov M."/>
            <person name="Kaur K."/>
            <person name="Hamwieh A."/>
            <person name="Solovyev V."/>
            <person name="Salamov A."/>
            <person name="Braich B."/>
            <person name="Kosarev P."/>
            <person name="Mahmoud A."/>
            <person name="Hajiyev E."/>
            <person name="Babayeva S."/>
            <person name="Izzatullayeva V."/>
            <person name="Mammadov A."/>
            <person name="Mammadov A."/>
            <person name="Sharifova S."/>
            <person name="Ojaghi J."/>
            <person name="Eynullazada K."/>
            <person name="Bayramov B."/>
            <person name="Abdulazimova A."/>
            <person name="Shahmuradov I."/>
        </authorList>
    </citation>
    <scope>NUCLEOTIDE SEQUENCE [LARGE SCALE GENOMIC DNA]</scope>
    <source>
        <strain evidence="3">cv. AG2017</strain>
        <tissue evidence="2">Leaf</tissue>
    </source>
</reference>
<sequence length="144" mass="16307">MGWALARFGLAFARGAESSLGFTRVWAESGIAESARFHDSAIHGLIHLEFQSFRLSSLYRKRINPRDDSTIRITILKTMGLSVLYNLLGYFGLGECKRVRGRGQKDWGKRRLPSGCPWVPRPNRRNQEKARVSIGRPFEGRGSN</sequence>
<evidence type="ECO:0000313" key="2">
    <source>
        <dbReference type="EMBL" id="PKI70879.1"/>
    </source>
</evidence>
<protein>
    <submittedName>
        <fullName evidence="2">Uncharacterized protein</fullName>
    </submittedName>
</protein>
<dbReference type="Proteomes" id="UP000233551">
    <property type="component" value="Unassembled WGS sequence"/>
</dbReference>
<gene>
    <name evidence="2" type="ORF">CRG98_008770</name>
</gene>
<evidence type="ECO:0000313" key="3">
    <source>
        <dbReference type="Proteomes" id="UP000233551"/>
    </source>
</evidence>
<proteinExistence type="predicted"/>
<comment type="caution">
    <text evidence="2">The sequence shown here is derived from an EMBL/GenBank/DDBJ whole genome shotgun (WGS) entry which is preliminary data.</text>
</comment>
<dbReference type="EMBL" id="PGOL01000426">
    <property type="protein sequence ID" value="PKI70879.1"/>
    <property type="molecule type" value="Genomic_DNA"/>
</dbReference>
<dbReference type="AlphaFoldDB" id="A0A2I0KQY1"/>